<dbReference type="PANTHER" id="PTHR33405">
    <property type="entry name" value="PROTEIN FLX-LIKE 2"/>
    <property type="match status" value="1"/>
</dbReference>
<reference evidence="8 9" key="1">
    <citation type="journal article" date="2018" name="Science">
        <title>The opium poppy genome and morphinan production.</title>
        <authorList>
            <person name="Guo L."/>
            <person name="Winzer T."/>
            <person name="Yang X."/>
            <person name="Li Y."/>
            <person name="Ning Z."/>
            <person name="He Z."/>
            <person name="Teodor R."/>
            <person name="Lu Y."/>
            <person name="Bowser T.A."/>
            <person name="Graham I.A."/>
            <person name="Ye K."/>
        </authorList>
    </citation>
    <scope>NUCLEOTIDE SEQUENCE [LARGE SCALE GENOMIC DNA]</scope>
    <source>
        <strain evidence="9">cv. HN1</strain>
        <tissue evidence="8">Leaves</tissue>
    </source>
</reference>
<proteinExistence type="inferred from homology"/>
<keyword evidence="5" id="KW-0287">Flowering</keyword>
<evidence type="ECO:0000256" key="6">
    <source>
        <dbReference type="SAM" id="Coils"/>
    </source>
</evidence>
<organism evidence="8 9">
    <name type="scientific">Papaver somniferum</name>
    <name type="common">Opium poppy</name>
    <dbReference type="NCBI Taxonomy" id="3469"/>
    <lineage>
        <taxon>Eukaryota</taxon>
        <taxon>Viridiplantae</taxon>
        <taxon>Streptophyta</taxon>
        <taxon>Embryophyta</taxon>
        <taxon>Tracheophyta</taxon>
        <taxon>Spermatophyta</taxon>
        <taxon>Magnoliopsida</taxon>
        <taxon>Ranunculales</taxon>
        <taxon>Papaveraceae</taxon>
        <taxon>Papaveroideae</taxon>
        <taxon>Papaver</taxon>
    </lineage>
</organism>
<evidence type="ECO:0000256" key="7">
    <source>
        <dbReference type="SAM" id="MobiDB-lite"/>
    </source>
</evidence>
<sequence>MAGHVPSTFEGNFIQGMACRGPFPAHHPLERRHPSERELLENKLAAQKADIERYTMENQRLADTHVSLRHELVDAQQEMQKLQAHIRSIGTESDIQIRLLVDKMAKMEEDVRAGESIKKERLQAHMEAKSLIVVRHELNAQIKHATQELQETQSGVKSLPELHGELNSLSQEHQRLRVTFESEKGLNVELVEQLQRMENIMMSMAKEVEKLRAEVANAENRAYAASNAYGEVFGNQDPYAALPPPPPSLLPPPPLLLPSPPPPPPFLPPPPPPPPPSTPPPSTPVIAAQVDGGYNGNPIKTGVGTSGDAQNVYARGATTALAGSASSSNGGAVVGAGGTTTFQLDDPIFVQPRVVAIESTSVRGDTKHATTLLVLRSSSE</sequence>
<gene>
    <name evidence="8" type="ORF">C5167_023609</name>
</gene>
<dbReference type="STRING" id="3469.A0A4Y7JLA1"/>
<accession>A0A4Y7JLA1</accession>
<comment type="similarity">
    <text evidence="1">Belongs to the FLX family.</text>
</comment>
<feature type="region of interest" description="Disordered" evidence="7">
    <location>
        <begin position="239"/>
        <end position="286"/>
    </location>
</feature>
<keyword evidence="2" id="KW-0217">Developmental protein</keyword>
<name>A0A4Y7JLA1_PAPSO</name>
<evidence type="ECO:0000256" key="4">
    <source>
        <dbReference type="ARBA" id="ARBA00023054"/>
    </source>
</evidence>
<dbReference type="EMBL" id="CM010719">
    <property type="protein sequence ID" value="RZC61853.1"/>
    <property type="molecule type" value="Genomic_DNA"/>
</dbReference>
<feature type="coiled-coil region" evidence="6">
    <location>
        <begin position="37"/>
        <end position="92"/>
    </location>
</feature>
<dbReference type="Gramene" id="RZC61853">
    <property type="protein sequence ID" value="RZC61853"/>
    <property type="gene ID" value="C5167_023609"/>
</dbReference>
<feature type="compositionally biased region" description="Pro residues" evidence="7">
    <location>
        <begin position="241"/>
        <end position="283"/>
    </location>
</feature>
<protein>
    <submittedName>
        <fullName evidence="8">Uncharacterized protein</fullName>
    </submittedName>
</protein>
<dbReference type="GO" id="GO:0030154">
    <property type="term" value="P:cell differentiation"/>
    <property type="evidence" value="ECO:0007669"/>
    <property type="project" value="UniProtKB-KW"/>
</dbReference>
<keyword evidence="4 6" id="KW-0175">Coiled coil</keyword>
<dbReference type="PANTHER" id="PTHR33405:SF18">
    <property type="entry name" value="PROTEIN FLX-LIKE 4"/>
    <property type="match status" value="1"/>
</dbReference>
<keyword evidence="9" id="KW-1185">Reference proteome</keyword>
<feature type="coiled-coil region" evidence="6">
    <location>
        <begin position="187"/>
        <end position="228"/>
    </location>
</feature>
<dbReference type="GO" id="GO:0009908">
    <property type="term" value="P:flower development"/>
    <property type="evidence" value="ECO:0007669"/>
    <property type="project" value="UniProtKB-KW"/>
</dbReference>
<evidence type="ECO:0000313" key="8">
    <source>
        <dbReference type="EMBL" id="RZC61853.1"/>
    </source>
</evidence>
<evidence type="ECO:0000256" key="5">
    <source>
        <dbReference type="ARBA" id="ARBA00023089"/>
    </source>
</evidence>
<dbReference type="Proteomes" id="UP000316621">
    <property type="component" value="Chromosome 5"/>
</dbReference>
<evidence type="ECO:0000313" key="9">
    <source>
        <dbReference type="Proteomes" id="UP000316621"/>
    </source>
</evidence>
<keyword evidence="3" id="KW-0221">Differentiation</keyword>
<dbReference type="OMA" id="GEGMNPY"/>
<dbReference type="AlphaFoldDB" id="A0A4Y7JLA1"/>
<evidence type="ECO:0000256" key="3">
    <source>
        <dbReference type="ARBA" id="ARBA00022782"/>
    </source>
</evidence>
<dbReference type="InterPro" id="IPR040353">
    <property type="entry name" value="FLX/FLX-like"/>
</dbReference>
<evidence type="ECO:0000256" key="2">
    <source>
        <dbReference type="ARBA" id="ARBA00022473"/>
    </source>
</evidence>
<evidence type="ECO:0000256" key="1">
    <source>
        <dbReference type="ARBA" id="ARBA00005405"/>
    </source>
</evidence>